<proteinExistence type="predicted"/>
<evidence type="ECO:0000313" key="3">
    <source>
        <dbReference type="Proteomes" id="UP000269721"/>
    </source>
</evidence>
<keyword evidence="1" id="KW-1133">Transmembrane helix</keyword>
<gene>
    <name evidence="2" type="ORF">BDK51DRAFT_38319</name>
</gene>
<accession>A0A4P9W1W7</accession>
<keyword evidence="1" id="KW-0812">Transmembrane</keyword>
<protein>
    <submittedName>
        <fullName evidence="2">Uncharacterized protein</fullName>
    </submittedName>
</protein>
<evidence type="ECO:0000313" key="2">
    <source>
        <dbReference type="EMBL" id="RKO86189.1"/>
    </source>
</evidence>
<name>A0A4P9W1W7_9FUNG</name>
<feature type="transmembrane region" description="Helical" evidence="1">
    <location>
        <begin position="91"/>
        <end position="114"/>
    </location>
</feature>
<keyword evidence="1" id="KW-0472">Membrane</keyword>
<reference evidence="3" key="1">
    <citation type="journal article" date="2018" name="Nat. Microbiol.">
        <title>Leveraging single-cell genomics to expand the fungal tree of life.</title>
        <authorList>
            <person name="Ahrendt S.R."/>
            <person name="Quandt C.A."/>
            <person name="Ciobanu D."/>
            <person name="Clum A."/>
            <person name="Salamov A."/>
            <person name="Andreopoulos B."/>
            <person name="Cheng J.F."/>
            <person name="Woyke T."/>
            <person name="Pelin A."/>
            <person name="Henrissat B."/>
            <person name="Reynolds N.K."/>
            <person name="Benny G.L."/>
            <person name="Smith M.E."/>
            <person name="James T.Y."/>
            <person name="Grigoriev I.V."/>
        </authorList>
    </citation>
    <scope>NUCLEOTIDE SEQUENCE [LARGE SCALE GENOMIC DNA]</scope>
</reference>
<dbReference type="AlphaFoldDB" id="A0A4P9W1W7"/>
<evidence type="ECO:0000256" key="1">
    <source>
        <dbReference type="SAM" id="Phobius"/>
    </source>
</evidence>
<dbReference type="EMBL" id="KZ998403">
    <property type="protein sequence ID" value="RKO86189.1"/>
    <property type="molecule type" value="Genomic_DNA"/>
</dbReference>
<organism evidence="2 3">
    <name type="scientific">Blyttiomyces helicus</name>
    <dbReference type="NCBI Taxonomy" id="388810"/>
    <lineage>
        <taxon>Eukaryota</taxon>
        <taxon>Fungi</taxon>
        <taxon>Fungi incertae sedis</taxon>
        <taxon>Chytridiomycota</taxon>
        <taxon>Chytridiomycota incertae sedis</taxon>
        <taxon>Chytridiomycetes</taxon>
        <taxon>Chytridiomycetes incertae sedis</taxon>
        <taxon>Blyttiomyces</taxon>
    </lineage>
</organism>
<feature type="transmembrane region" description="Helical" evidence="1">
    <location>
        <begin position="6"/>
        <end position="25"/>
    </location>
</feature>
<keyword evidence="3" id="KW-1185">Reference proteome</keyword>
<sequence length="138" mass="14571">MPSFETALAVAGAAYVAVFGIRKSLALRSWSKRAGYLPVSCTVAPEDPVADGPAADADEDDDVARVSADRAKRDSALASEAEKYRRWTKNVLAFQLPLLASAVSLSAGSLYFVAKDGGDNWFNVGVATASSAAWVRVM</sequence>
<dbReference type="Proteomes" id="UP000269721">
    <property type="component" value="Unassembled WGS sequence"/>
</dbReference>